<dbReference type="AlphaFoldDB" id="A0A2T2WF91"/>
<feature type="domain" description="AMP-binding enzyme C-terminal" evidence="4">
    <location>
        <begin position="469"/>
        <end position="545"/>
    </location>
</feature>
<dbReference type="EMBL" id="PXYV01000048">
    <property type="protein sequence ID" value="PSR20890.1"/>
    <property type="molecule type" value="Genomic_DNA"/>
</dbReference>
<dbReference type="Pfam" id="PF13193">
    <property type="entry name" value="AMP-binding_C"/>
    <property type="match status" value="1"/>
</dbReference>
<evidence type="ECO:0000313" key="6">
    <source>
        <dbReference type="Proteomes" id="UP000241848"/>
    </source>
</evidence>
<dbReference type="SUPFAM" id="SSF56801">
    <property type="entry name" value="Acetyl-CoA synthetase-like"/>
    <property type="match status" value="1"/>
</dbReference>
<keyword evidence="2 5" id="KW-0436">Ligase</keyword>
<dbReference type="Pfam" id="PF00501">
    <property type="entry name" value="AMP-binding"/>
    <property type="match status" value="1"/>
</dbReference>
<dbReference type="CDD" id="cd04433">
    <property type="entry name" value="AFD_class_I"/>
    <property type="match status" value="1"/>
</dbReference>
<evidence type="ECO:0000256" key="2">
    <source>
        <dbReference type="ARBA" id="ARBA00022598"/>
    </source>
</evidence>
<dbReference type="InterPro" id="IPR045851">
    <property type="entry name" value="AMP-bd_C_sf"/>
</dbReference>
<dbReference type="GO" id="GO:0006631">
    <property type="term" value="P:fatty acid metabolic process"/>
    <property type="evidence" value="ECO:0007669"/>
    <property type="project" value="TreeGrafter"/>
</dbReference>
<comment type="similarity">
    <text evidence="1">Belongs to the ATP-dependent AMP-binding enzyme family.</text>
</comment>
<dbReference type="Proteomes" id="UP000241848">
    <property type="component" value="Unassembled WGS sequence"/>
</dbReference>
<dbReference type="GO" id="GO:0031956">
    <property type="term" value="F:medium-chain fatty acid-CoA ligase activity"/>
    <property type="evidence" value="ECO:0007669"/>
    <property type="project" value="TreeGrafter"/>
</dbReference>
<sequence>MSHENLFRFEQVIRSKQLGGRHFDWVQWDLLQRNARLYATREAFVDSFYGIEPAQRRRRTWAQAFHDVNAVILHLLDRGVPRRSVLVSHLPNCFESAYLDMVTSKLTMMHAGLNVDLGRSETIAAIKQLNPTVAVIVSEWHGRNFLQWYREARDELRDLRIVVVPQAGEAIPEDVESFVDYLDQDIFGVYSEEDLGYLKTDPLAVHELLPTGGTTGVPKISQHSTMDWFHVHSVTLAERAGHTVYDTRLLFGPLSGGSGRLWGVHTSLYSAGRSFYLTEFDEQVVLDVTSQEKVTIWVWNPALITRVVTHAKFAQADLKTLRLVCYSGAPLPGEIIDRLLQLGVPAFNVYGTSEVGACMAPILPGISRQHLLDAAGIPLEGFDAPVIDAQGHRLGPGEVGEILIWNIHYGYWGNLAESQRTFHESTDDPWPGYHYTGDLGVYDQDGYLRVVGRKKDMILRGAQNIFPKEIEDLLSAHPQVRDIAVVGMPDPILGERVCAFVVPQSESGPTVEDFQQYLSERAVAKYKWPERVEWLEAMPLGPGGKIQKIKLRELIQAKLGEESEQFMAD</sequence>
<evidence type="ECO:0000259" key="3">
    <source>
        <dbReference type="Pfam" id="PF00501"/>
    </source>
</evidence>
<gene>
    <name evidence="5" type="ORF">C7B45_13075</name>
</gene>
<evidence type="ECO:0000256" key="1">
    <source>
        <dbReference type="ARBA" id="ARBA00006432"/>
    </source>
</evidence>
<dbReference type="InterPro" id="IPR020845">
    <property type="entry name" value="AMP-binding_CS"/>
</dbReference>
<dbReference type="InterPro" id="IPR025110">
    <property type="entry name" value="AMP-bd_C"/>
</dbReference>
<evidence type="ECO:0000259" key="4">
    <source>
        <dbReference type="Pfam" id="PF13193"/>
    </source>
</evidence>
<dbReference type="PROSITE" id="PS00455">
    <property type="entry name" value="AMP_BINDING"/>
    <property type="match status" value="1"/>
</dbReference>
<organism evidence="5 6">
    <name type="scientific">Sulfobacillus acidophilus</name>
    <dbReference type="NCBI Taxonomy" id="53633"/>
    <lineage>
        <taxon>Bacteria</taxon>
        <taxon>Bacillati</taxon>
        <taxon>Bacillota</taxon>
        <taxon>Clostridia</taxon>
        <taxon>Eubacteriales</taxon>
        <taxon>Clostridiales Family XVII. Incertae Sedis</taxon>
        <taxon>Sulfobacillus</taxon>
    </lineage>
</organism>
<evidence type="ECO:0000313" key="5">
    <source>
        <dbReference type="EMBL" id="PSR20890.1"/>
    </source>
</evidence>
<comment type="caution">
    <text evidence="5">The sequence shown here is derived from an EMBL/GenBank/DDBJ whole genome shotgun (WGS) entry which is preliminary data.</text>
</comment>
<proteinExistence type="inferred from homology"/>
<reference evidence="5 6" key="1">
    <citation type="journal article" date="2014" name="BMC Genomics">
        <title>Comparison of environmental and isolate Sulfobacillus genomes reveals diverse carbon, sulfur, nitrogen, and hydrogen metabolisms.</title>
        <authorList>
            <person name="Justice N.B."/>
            <person name="Norman A."/>
            <person name="Brown C.T."/>
            <person name="Singh A."/>
            <person name="Thomas B.C."/>
            <person name="Banfield J.F."/>
        </authorList>
    </citation>
    <scope>NUCLEOTIDE SEQUENCE [LARGE SCALE GENOMIC DNA]</scope>
    <source>
        <strain evidence="5">AMDSBA3</strain>
    </source>
</reference>
<name>A0A2T2WF91_9FIRM</name>
<dbReference type="InterPro" id="IPR000873">
    <property type="entry name" value="AMP-dep_synth/lig_dom"/>
</dbReference>
<feature type="domain" description="AMP-dependent synthetase/ligase" evidence="3">
    <location>
        <begin position="31"/>
        <end position="405"/>
    </location>
</feature>
<dbReference type="Gene3D" id="3.40.50.12780">
    <property type="entry name" value="N-terminal domain of ligase-like"/>
    <property type="match status" value="1"/>
</dbReference>
<dbReference type="PANTHER" id="PTHR43201:SF5">
    <property type="entry name" value="MEDIUM-CHAIN ACYL-COA LIGASE ACSF2, MITOCHONDRIAL"/>
    <property type="match status" value="1"/>
</dbReference>
<dbReference type="PANTHER" id="PTHR43201">
    <property type="entry name" value="ACYL-COA SYNTHETASE"/>
    <property type="match status" value="1"/>
</dbReference>
<accession>A0A2T2WF91</accession>
<dbReference type="InterPro" id="IPR042099">
    <property type="entry name" value="ANL_N_sf"/>
</dbReference>
<protein>
    <submittedName>
        <fullName evidence="5">O-succinylbenzoate--CoA ligase</fullName>
    </submittedName>
</protein>
<dbReference type="Gene3D" id="3.30.300.30">
    <property type="match status" value="1"/>
</dbReference>